<evidence type="ECO:0000256" key="1">
    <source>
        <dbReference type="SAM" id="SignalP"/>
    </source>
</evidence>
<dbReference type="RefSeq" id="WP_132478010.1">
    <property type="nucleotide sequence ID" value="NZ_JBHRVM010000001.1"/>
</dbReference>
<gene>
    <name evidence="3" type="ORF">EV686_1117</name>
</gene>
<dbReference type="SUPFAM" id="SSF51430">
    <property type="entry name" value="NAD(P)-linked oxidoreductase"/>
    <property type="match status" value="1"/>
</dbReference>
<reference evidence="3 4" key="1">
    <citation type="submission" date="2019-03" db="EMBL/GenBank/DDBJ databases">
        <title>Genomic Encyclopedia of Type Strains, Phase IV (KMG-IV): sequencing the most valuable type-strain genomes for metagenomic binning, comparative biology and taxonomic classification.</title>
        <authorList>
            <person name="Goeker M."/>
        </authorList>
    </citation>
    <scope>NUCLEOTIDE SEQUENCE [LARGE SCALE GENOMIC DNA]</scope>
    <source>
        <strain evidence="3 4">DSM 100048</strain>
    </source>
</reference>
<dbReference type="Gene3D" id="3.20.20.100">
    <property type="entry name" value="NADP-dependent oxidoreductase domain"/>
    <property type="match status" value="1"/>
</dbReference>
<dbReference type="OrthoDB" id="8563187at2"/>
<dbReference type="PANTHER" id="PTHR43638:SF3">
    <property type="entry name" value="ALDEHYDE REDUCTASE"/>
    <property type="match status" value="1"/>
</dbReference>
<dbReference type="InterPro" id="IPR006311">
    <property type="entry name" value="TAT_signal"/>
</dbReference>
<name>A0A4R3UPH8_9BURK</name>
<dbReference type="InterPro" id="IPR036812">
    <property type="entry name" value="NAD(P)_OxRdtase_dom_sf"/>
</dbReference>
<dbReference type="Pfam" id="PF00248">
    <property type="entry name" value="Aldo_ket_red"/>
    <property type="match status" value="1"/>
</dbReference>
<accession>A0A4R3UPH8</accession>
<dbReference type="PROSITE" id="PS51318">
    <property type="entry name" value="TAT"/>
    <property type="match status" value="1"/>
</dbReference>
<dbReference type="AlphaFoldDB" id="A0A4R3UPH8"/>
<proteinExistence type="predicted"/>
<evidence type="ECO:0000313" key="4">
    <source>
        <dbReference type="Proteomes" id="UP000294692"/>
    </source>
</evidence>
<feature type="domain" description="NADP-dependent oxidoreductase" evidence="2">
    <location>
        <begin position="73"/>
        <end position="303"/>
    </location>
</feature>
<dbReference type="Proteomes" id="UP000294692">
    <property type="component" value="Unassembled WGS sequence"/>
</dbReference>
<dbReference type="InterPro" id="IPR023210">
    <property type="entry name" value="NADP_OxRdtase_dom"/>
</dbReference>
<protein>
    <submittedName>
        <fullName evidence="3">Aryl-alcohol dehydrogenase-like predicted oxidoreductase</fullName>
    </submittedName>
</protein>
<feature type="signal peptide" evidence="1">
    <location>
        <begin position="1"/>
        <end position="27"/>
    </location>
</feature>
<keyword evidence="1" id="KW-0732">Signal</keyword>
<dbReference type="EMBL" id="SMBX01000011">
    <property type="protein sequence ID" value="TCU93655.1"/>
    <property type="molecule type" value="Genomic_DNA"/>
</dbReference>
<evidence type="ECO:0000313" key="3">
    <source>
        <dbReference type="EMBL" id="TCU93655.1"/>
    </source>
</evidence>
<sequence length="315" mass="34225">MISRRDYLKLSAMAGLVLSAGPKALLAAEGGQLQLITRAIPGKTEELPVVGLGSSASFARIAGEGNIADIQTLLETLAGNPNSVFDTAPSYGAAEEVAASIARQTGLNKKLFWATKVNVAGRGGSNADPIAAREQLDRSIERLGKSPIDLIQVHNLGDVPTQLGLLREYRDAGRIRHIGVTTTFPDQYGQLERIMQEEELDFIGVDYAIDHRVMEDRIFPLAQERGIGVLAYQPFGRSRLWQKVKGHTVPDWAAEYDIASWGQFFLKFVVSHQAVTSATPATSNVRNLVDNLGAATGRLPDAEGRRRMIAHIESL</sequence>
<keyword evidence="4" id="KW-1185">Reference proteome</keyword>
<dbReference type="PANTHER" id="PTHR43638">
    <property type="entry name" value="OXIDOREDUCTASE, ALDO/KETO REDUCTASE FAMILY PROTEIN"/>
    <property type="match status" value="1"/>
</dbReference>
<organism evidence="3 4">
    <name type="scientific">Paracandidimonas soli</name>
    <dbReference type="NCBI Taxonomy" id="1917182"/>
    <lineage>
        <taxon>Bacteria</taxon>
        <taxon>Pseudomonadati</taxon>
        <taxon>Pseudomonadota</taxon>
        <taxon>Betaproteobacteria</taxon>
        <taxon>Burkholderiales</taxon>
        <taxon>Alcaligenaceae</taxon>
        <taxon>Paracandidimonas</taxon>
    </lineage>
</organism>
<comment type="caution">
    <text evidence="3">The sequence shown here is derived from an EMBL/GenBank/DDBJ whole genome shotgun (WGS) entry which is preliminary data.</text>
</comment>
<feature type="chain" id="PRO_5020811888" evidence="1">
    <location>
        <begin position="28"/>
        <end position="315"/>
    </location>
</feature>
<evidence type="ECO:0000259" key="2">
    <source>
        <dbReference type="Pfam" id="PF00248"/>
    </source>
</evidence>
<dbReference type="CDD" id="cd19095">
    <property type="entry name" value="AKR_PA4992-like"/>
    <property type="match status" value="1"/>
</dbReference>